<dbReference type="EMBL" id="CAJNOK010075041">
    <property type="protein sequence ID" value="CAF1672106.1"/>
    <property type="molecule type" value="Genomic_DNA"/>
</dbReference>
<sequence length="63" mass="6793">MPGPYCGGTAASLTQMIVNGSLGATRGPGGTLYASANRKWHLQPQTNHLQMLAQYLESVHFVY</sequence>
<name>A0A8S2GBA3_9BILA</name>
<reference evidence="1" key="1">
    <citation type="submission" date="2021-02" db="EMBL/GenBank/DDBJ databases">
        <authorList>
            <person name="Nowell W R."/>
        </authorList>
    </citation>
    <scope>NUCLEOTIDE SEQUENCE</scope>
</reference>
<gene>
    <name evidence="1" type="ORF">OVA965_LOCUS45762</name>
    <name evidence="2" type="ORF">TMI583_LOCUS49565</name>
</gene>
<feature type="non-terminal residue" evidence="1">
    <location>
        <position position="63"/>
    </location>
</feature>
<dbReference type="AlphaFoldDB" id="A0A8S2GBA3"/>
<dbReference type="Proteomes" id="UP000682733">
    <property type="component" value="Unassembled WGS sequence"/>
</dbReference>
<dbReference type="EMBL" id="CAJOBA010109160">
    <property type="protein sequence ID" value="CAF4547799.1"/>
    <property type="molecule type" value="Genomic_DNA"/>
</dbReference>
<proteinExistence type="predicted"/>
<comment type="caution">
    <text evidence="1">The sequence shown here is derived from an EMBL/GenBank/DDBJ whole genome shotgun (WGS) entry which is preliminary data.</text>
</comment>
<evidence type="ECO:0000313" key="2">
    <source>
        <dbReference type="EMBL" id="CAF4547799.1"/>
    </source>
</evidence>
<evidence type="ECO:0000313" key="1">
    <source>
        <dbReference type="EMBL" id="CAF1672106.1"/>
    </source>
</evidence>
<evidence type="ECO:0000313" key="3">
    <source>
        <dbReference type="Proteomes" id="UP000677228"/>
    </source>
</evidence>
<accession>A0A8S2GBA3</accession>
<protein>
    <submittedName>
        <fullName evidence="1">Uncharacterized protein</fullName>
    </submittedName>
</protein>
<organism evidence="1 3">
    <name type="scientific">Didymodactylos carnosus</name>
    <dbReference type="NCBI Taxonomy" id="1234261"/>
    <lineage>
        <taxon>Eukaryota</taxon>
        <taxon>Metazoa</taxon>
        <taxon>Spiralia</taxon>
        <taxon>Gnathifera</taxon>
        <taxon>Rotifera</taxon>
        <taxon>Eurotatoria</taxon>
        <taxon>Bdelloidea</taxon>
        <taxon>Philodinida</taxon>
        <taxon>Philodinidae</taxon>
        <taxon>Didymodactylos</taxon>
    </lineage>
</organism>
<dbReference type="Proteomes" id="UP000677228">
    <property type="component" value="Unassembled WGS sequence"/>
</dbReference>